<accession>A0A5J6J4J1</accession>
<organism evidence="2 3">
    <name type="scientific">Streptomyces vinaceus</name>
    <dbReference type="NCBI Taxonomy" id="1960"/>
    <lineage>
        <taxon>Bacteria</taxon>
        <taxon>Bacillati</taxon>
        <taxon>Actinomycetota</taxon>
        <taxon>Actinomycetes</taxon>
        <taxon>Kitasatosporales</taxon>
        <taxon>Streptomycetaceae</taxon>
        <taxon>Streptomyces</taxon>
    </lineage>
</organism>
<proteinExistence type="predicted"/>
<feature type="region of interest" description="Disordered" evidence="1">
    <location>
        <begin position="1"/>
        <end position="42"/>
    </location>
</feature>
<dbReference type="EMBL" id="CP023692">
    <property type="protein sequence ID" value="QEV44962.1"/>
    <property type="molecule type" value="Genomic_DNA"/>
</dbReference>
<dbReference type="Proteomes" id="UP000325563">
    <property type="component" value="Chromosome"/>
</dbReference>
<reference evidence="2 3" key="1">
    <citation type="submission" date="2017-09" db="EMBL/GenBank/DDBJ databases">
        <authorList>
            <person name="Lee N."/>
            <person name="Cho B.-K."/>
        </authorList>
    </citation>
    <scope>NUCLEOTIDE SEQUENCE [LARGE SCALE GENOMIC DNA]</scope>
    <source>
        <strain evidence="2 3">ATCC 27476</strain>
    </source>
</reference>
<evidence type="ECO:0000313" key="2">
    <source>
        <dbReference type="EMBL" id="QEV44962.1"/>
    </source>
</evidence>
<dbReference type="KEGG" id="svn:CP980_07710"/>
<keyword evidence="3" id="KW-1185">Reference proteome</keyword>
<evidence type="ECO:0000313" key="3">
    <source>
        <dbReference type="Proteomes" id="UP000325563"/>
    </source>
</evidence>
<dbReference type="AlphaFoldDB" id="A0A5J6J4J1"/>
<dbReference type="SUPFAM" id="SSF89372">
    <property type="entry name" value="Fucose-specific lectin"/>
    <property type="match status" value="1"/>
</dbReference>
<evidence type="ECO:0000256" key="1">
    <source>
        <dbReference type="SAM" id="MobiDB-lite"/>
    </source>
</evidence>
<gene>
    <name evidence="2" type="ORF">CP980_07710</name>
</gene>
<sequence>MKSGVVRGKSGIRGASSARAEQHAPPGGPGSRRSSPPAGNWLFKGGDGRLTAYACTPRGLVRWTEAAAPQTGWTGPDAFEVEGWAGTAAMAQSREGYVHLVALRAAQDGSGRPEIIVATQFQPGRPMTEWHSLGAPGLRGGPADDRLAGPPRIAVNQRSGSTHVLVSMRRGGVLRRSRNAEGAWGGWKQVAPEPYDSGVTPLMPAGGQLEMLLLGPAGADRWSGIGQGRFALADRIPTPVVPGTPAVCETGPRRVTYFWRYPGDGSLVAWRAARQGVQGGLMGLGGAGGRGAPGVVRADVGGYDCTVLAQTGAEGDVELTAYVTENEGYGTWWASLGGHGAQAPQVALDAAGRLVVAAFDADGALISTRQDMTQQGLAFGPWEAA</sequence>
<name>A0A5J6J4J1_STRVI</name>
<protein>
    <submittedName>
        <fullName evidence="2">Uncharacterized protein</fullName>
    </submittedName>
</protein>